<organism evidence="3 4">
    <name type="scientific">Glomus cerebriforme</name>
    <dbReference type="NCBI Taxonomy" id="658196"/>
    <lineage>
        <taxon>Eukaryota</taxon>
        <taxon>Fungi</taxon>
        <taxon>Fungi incertae sedis</taxon>
        <taxon>Mucoromycota</taxon>
        <taxon>Glomeromycotina</taxon>
        <taxon>Glomeromycetes</taxon>
        <taxon>Glomerales</taxon>
        <taxon>Glomeraceae</taxon>
        <taxon>Glomus</taxon>
    </lineage>
</organism>
<keyword evidence="4" id="KW-1185">Reference proteome</keyword>
<keyword evidence="1" id="KW-0175">Coiled coil</keyword>
<evidence type="ECO:0000256" key="1">
    <source>
        <dbReference type="SAM" id="Coils"/>
    </source>
</evidence>
<reference evidence="3 4" key="1">
    <citation type="submission" date="2018-06" db="EMBL/GenBank/DDBJ databases">
        <title>Comparative genomics reveals the genomic features of Rhizophagus irregularis, R. cerebriforme, R. diaphanum and Gigaspora rosea, and their symbiotic lifestyle signature.</title>
        <authorList>
            <person name="Morin E."/>
            <person name="San Clemente H."/>
            <person name="Chen E.C.H."/>
            <person name="De La Providencia I."/>
            <person name="Hainaut M."/>
            <person name="Kuo A."/>
            <person name="Kohler A."/>
            <person name="Murat C."/>
            <person name="Tang N."/>
            <person name="Roy S."/>
            <person name="Loubradou J."/>
            <person name="Henrissat B."/>
            <person name="Grigoriev I.V."/>
            <person name="Corradi N."/>
            <person name="Roux C."/>
            <person name="Martin F.M."/>
        </authorList>
    </citation>
    <scope>NUCLEOTIDE SEQUENCE [LARGE SCALE GENOMIC DNA]</scope>
    <source>
        <strain evidence="3 4">DAOM 227022</strain>
    </source>
</reference>
<comment type="caution">
    <text evidence="3">The sequence shown here is derived from an EMBL/GenBank/DDBJ whole genome shotgun (WGS) entry which is preliminary data.</text>
</comment>
<dbReference type="Proteomes" id="UP000265703">
    <property type="component" value="Unassembled WGS sequence"/>
</dbReference>
<gene>
    <name evidence="3" type="ORF">C1645_830861</name>
</gene>
<feature type="region of interest" description="Disordered" evidence="2">
    <location>
        <begin position="316"/>
        <end position="336"/>
    </location>
</feature>
<protein>
    <submittedName>
        <fullName evidence="3">Uncharacterized protein</fullName>
    </submittedName>
</protein>
<dbReference type="AlphaFoldDB" id="A0A397SRA6"/>
<sequence>MNPTTTFETKQEMGKQDPLFNILEKQSKQFEEFGKRMSLELQSSYQDYFKQQTEKLQKLYSGLESENNITCKCNEKDELIVSLKTRIEELEADSNIKDQNIQKLQKDVHSLFNIIVKKGIANIEEFDSIPTCPTKIMVTPDVGEELYDSESTKQEINVNKVEIEKDRLSVESIQYYDDIKDSYSDSAVDLFTDDDDYDGSSTTGDSVKTEDSNYTNKYDRPSEWLDVSPSLKQRSKFDKRNLDRWNSKMASNGLIPIKLVGKIDEEKEKKIQTHRKRYSTSAIWVKTYENKQKQDQDEKFKIPSFNFSRYTFSTTEDVKSKQKQKQKQKDAKEEFSAPISLKSSVSTSISDLYTTSLVTTSTTSLQPYELLEHHKNTPMNFSKSQQMLSQYK</sequence>
<evidence type="ECO:0000313" key="3">
    <source>
        <dbReference type="EMBL" id="RIA85381.1"/>
    </source>
</evidence>
<proteinExistence type="predicted"/>
<dbReference type="EMBL" id="QKYT01000429">
    <property type="protein sequence ID" value="RIA85381.1"/>
    <property type="molecule type" value="Genomic_DNA"/>
</dbReference>
<feature type="region of interest" description="Disordered" evidence="2">
    <location>
        <begin position="194"/>
        <end position="215"/>
    </location>
</feature>
<accession>A0A397SRA6</accession>
<name>A0A397SRA6_9GLOM</name>
<feature type="coiled-coil region" evidence="1">
    <location>
        <begin position="73"/>
        <end position="107"/>
    </location>
</feature>
<evidence type="ECO:0000313" key="4">
    <source>
        <dbReference type="Proteomes" id="UP000265703"/>
    </source>
</evidence>
<evidence type="ECO:0000256" key="2">
    <source>
        <dbReference type="SAM" id="MobiDB-lite"/>
    </source>
</evidence>
<dbReference type="OrthoDB" id="2394683at2759"/>